<evidence type="ECO:0000313" key="2">
    <source>
        <dbReference type="Proteomes" id="UP000837857"/>
    </source>
</evidence>
<evidence type="ECO:0000313" key="1">
    <source>
        <dbReference type="EMBL" id="CAH2054981.1"/>
    </source>
</evidence>
<protein>
    <submittedName>
        <fullName evidence="1">Uncharacterized protein</fullName>
    </submittedName>
</protein>
<gene>
    <name evidence="1" type="ORF">IPOD504_LOCUS8873</name>
</gene>
<dbReference type="Proteomes" id="UP000837857">
    <property type="component" value="Chromosome 21"/>
</dbReference>
<proteinExistence type="predicted"/>
<sequence length="215" mass="23485">MCTLIREVDYTEAILSHLHPRFPPTPSMLNQRLKLECETVIGALAFRVVVPRSSFGCCTNGQARPGKYHDLTEDRREVTLQLGPFFCEVVVFTQTGLPIRATKAIAWPCHSQKIKRLAPRGGRLSYDTSTTGFPRYGGGYKRRFIIISKQRTGATPGTCAITAPSVVGRTNCSVASVGPLKIQKVPRLAKPEEVVGPRGLLSAPLIRAISPASEL</sequence>
<reference evidence="1" key="1">
    <citation type="submission" date="2022-03" db="EMBL/GenBank/DDBJ databases">
        <authorList>
            <person name="Martin H S."/>
        </authorList>
    </citation>
    <scope>NUCLEOTIDE SEQUENCE</scope>
</reference>
<name>A0ABN8IGN0_9NEOP</name>
<keyword evidence="2" id="KW-1185">Reference proteome</keyword>
<accession>A0ABN8IGN0</accession>
<feature type="non-terminal residue" evidence="1">
    <location>
        <position position="1"/>
    </location>
</feature>
<dbReference type="EMBL" id="OW152833">
    <property type="protein sequence ID" value="CAH2054981.1"/>
    <property type="molecule type" value="Genomic_DNA"/>
</dbReference>
<organism evidence="1 2">
    <name type="scientific">Iphiclides podalirius</name>
    <name type="common">scarce swallowtail</name>
    <dbReference type="NCBI Taxonomy" id="110791"/>
    <lineage>
        <taxon>Eukaryota</taxon>
        <taxon>Metazoa</taxon>
        <taxon>Ecdysozoa</taxon>
        <taxon>Arthropoda</taxon>
        <taxon>Hexapoda</taxon>
        <taxon>Insecta</taxon>
        <taxon>Pterygota</taxon>
        <taxon>Neoptera</taxon>
        <taxon>Endopterygota</taxon>
        <taxon>Lepidoptera</taxon>
        <taxon>Glossata</taxon>
        <taxon>Ditrysia</taxon>
        <taxon>Papilionoidea</taxon>
        <taxon>Papilionidae</taxon>
        <taxon>Papilioninae</taxon>
        <taxon>Iphiclides</taxon>
    </lineage>
</organism>